<keyword evidence="15" id="KW-1185">Reference proteome</keyword>
<evidence type="ECO:0000313" key="14">
    <source>
        <dbReference type="EMBL" id="GKV49562.1"/>
    </source>
</evidence>
<dbReference type="GO" id="GO:0030247">
    <property type="term" value="F:polysaccharide binding"/>
    <property type="evidence" value="ECO:0007669"/>
    <property type="project" value="InterPro"/>
</dbReference>
<dbReference type="EMBL" id="BPVZ01000304">
    <property type="protein sequence ID" value="GKV49562.1"/>
    <property type="molecule type" value="Genomic_DNA"/>
</dbReference>
<comment type="subcellular location">
    <subcellularLocation>
        <location evidence="1">Membrane</location>
        <topology evidence="1">Single-pass type I membrane protein</topology>
    </subcellularLocation>
</comment>
<evidence type="ECO:0000313" key="15">
    <source>
        <dbReference type="Proteomes" id="UP001054252"/>
    </source>
</evidence>
<dbReference type="AlphaFoldDB" id="A0AAV5MJ75"/>
<sequence>MMIITRTSVFAFLQLLMIESAVGQALVKPGCKEHCGNVSIPYPFGIRAYCYMHKEFEVSCSETSNLPTNLLTSIDTEVPYFSLDHSIVNVKIPIISQQCSVSLNFLDFSVSPLMSYKRRMLLLPEGYVPPLLDWVITDEDASQLPYRYDHAFNCSQFNGLLSARKHYLRINLECKKTLSAPLDKVKPFISATIPEYLVGISLGLGEVCLPIVKKSKILHKEKVKEFINEVVILRQINHRDIVKLLDYCLETKVLVLVYEFISNGILFQYIHDYNEDFPLTWERRLTIAAEVAGALSYLHSAAFISNYYRDVKSSNILLDEKYMVIVSDFGTSRSIAIDKTHLTTNVKGTFGYLDHEYFQSSQIIENSDVYSFGFVLVELLTREKPISLVGMEKVEARSLA</sequence>
<dbReference type="SUPFAM" id="SSF56112">
    <property type="entry name" value="Protein kinase-like (PK-like)"/>
    <property type="match status" value="1"/>
</dbReference>
<dbReference type="InterPro" id="IPR025287">
    <property type="entry name" value="WAK_GUB"/>
</dbReference>
<dbReference type="PANTHER" id="PTHR27005:SF515">
    <property type="entry name" value="WALL-ASSOCIATED RECEPTOR KINASE-LIKE 10-RELATED"/>
    <property type="match status" value="1"/>
</dbReference>
<protein>
    <recommendedName>
        <fullName evidence="13">Protein kinase domain-containing protein</fullName>
    </recommendedName>
</protein>
<keyword evidence="6" id="KW-0808">Transferase</keyword>
<evidence type="ECO:0000256" key="1">
    <source>
        <dbReference type="ARBA" id="ARBA00004479"/>
    </source>
</evidence>
<keyword evidence="9" id="KW-0472">Membrane</keyword>
<keyword evidence="3" id="KW-0812">Transmembrane</keyword>
<evidence type="ECO:0000256" key="7">
    <source>
        <dbReference type="ARBA" id="ARBA00022840"/>
    </source>
</evidence>
<dbReference type="Proteomes" id="UP001054252">
    <property type="component" value="Unassembled WGS sequence"/>
</dbReference>
<evidence type="ECO:0000256" key="4">
    <source>
        <dbReference type="ARBA" id="ARBA00022729"/>
    </source>
</evidence>
<dbReference type="Gene3D" id="1.10.510.10">
    <property type="entry name" value="Transferase(Phosphotransferase) domain 1"/>
    <property type="match status" value="1"/>
</dbReference>
<dbReference type="GO" id="GO:0004674">
    <property type="term" value="F:protein serine/threonine kinase activity"/>
    <property type="evidence" value="ECO:0007669"/>
    <property type="project" value="TreeGrafter"/>
</dbReference>
<feature type="signal peptide" evidence="12">
    <location>
        <begin position="1"/>
        <end position="23"/>
    </location>
</feature>
<evidence type="ECO:0000256" key="2">
    <source>
        <dbReference type="ARBA" id="ARBA00022553"/>
    </source>
</evidence>
<dbReference type="GO" id="GO:0005524">
    <property type="term" value="F:ATP binding"/>
    <property type="evidence" value="ECO:0007669"/>
    <property type="project" value="UniProtKB-KW"/>
</dbReference>
<keyword evidence="6" id="KW-0418">Kinase</keyword>
<dbReference type="GO" id="GO:0005886">
    <property type="term" value="C:plasma membrane"/>
    <property type="evidence" value="ECO:0007669"/>
    <property type="project" value="TreeGrafter"/>
</dbReference>
<dbReference type="Pfam" id="PF00069">
    <property type="entry name" value="Pkinase"/>
    <property type="match status" value="1"/>
</dbReference>
<evidence type="ECO:0000256" key="5">
    <source>
        <dbReference type="ARBA" id="ARBA00022741"/>
    </source>
</evidence>
<keyword evidence="7" id="KW-0067">ATP-binding</keyword>
<dbReference type="InterPro" id="IPR000719">
    <property type="entry name" value="Prot_kinase_dom"/>
</dbReference>
<dbReference type="GO" id="GO:0007166">
    <property type="term" value="P:cell surface receptor signaling pathway"/>
    <property type="evidence" value="ECO:0007669"/>
    <property type="project" value="InterPro"/>
</dbReference>
<accession>A0AAV5MJ75</accession>
<evidence type="ECO:0000259" key="13">
    <source>
        <dbReference type="PROSITE" id="PS50011"/>
    </source>
</evidence>
<keyword evidence="5" id="KW-0547">Nucleotide-binding</keyword>
<evidence type="ECO:0000256" key="9">
    <source>
        <dbReference type="ARBA" id="ARBA00023136"/>
    </source>
</evidence>
<keyword evidence="8" id="KW-1133">Transmembrane helix</keyword>
<organism evidence="14 15">
    <name type="scientific">Rubroshorea leprosula</name>
    <dbReference type="NCBI Taxonomy" id="152421"/>
    <lineage>
        <taxon>Eukaryota</taxon>
        <taxon>Viridiplantae</taxon>
        <taxon>Streptophyta</taxon>
        <taxon>Embryophyta</taxon>
        <taxon>Tracheophyta</taxon>
        <taxon>Spermatophyta</taxon>
        <taxon>Magnoliopsida</taxon>
        <taxon>eudicotyledons</taxon>
        <taxon>Gunneridae</taxon>
        <taxon>Pentapetalae</taxon>
        <taxon>rosids</taxon>
        <taxon>malvids</taxon>
        <taxon>Malvales</taxon>
        <taxon>Dipterocarpaceae</taxon>
        <taxon>Rubroshorea</taxon>
    </lineage>
</organism>
<dbReference type="InterPro" id="IPR045274">
    <property type="entry name" value="WAK-like"/>
</dbReference>
<dbReference type="InterPro" id="IPR011009">
    <property type="entry name" value="Kinase-like_dom_sf"/>
</dbReference>
<feature type="domain" description="Protein kinase" evidence="13">
    <location>
        <begin position="146"/>
        <end position="400"/>
    </location>
</feature>
<evidence type="ECO:0000256" key="10">
    <source>
        <dbReference type="ARBA" id="ARBA00023157"/>
    </source>
</evidence>
<evidence type="ECO:0000256" key="6">
    <source>
        <dbReference type="ARBA" id="ARBA00022777"/>
    </source>
</evidence>
<dbReference type="SMART" id="SM00220">
    <property type="entry name" value="S_TKc"/>
    <property type="match status" value="1"/>
</dbReference>
<dbReference type="PANTHER" id="PTHR27005">
    <property type="entry name" value="WALL-ASSOCIATED RECEPTOR KINASE-LIKE 21"/>
    <property type="match status" value="1"/>
</dbReference>
<evidence type="ECO:0000256" key="11">
    <source>
        <dbReference type="ARBA" id="ARBA00023180"/>
    </source>
</evidence>
<evidence type="ECO:0000256" key="12">
    <source>
        <dbReference type="SAM" id="SignalP"/>
    </source>
</evidence>
<feature type="chain" id="PRO_5043551538" description="Protein kinase domain-containing protein" evidence="12">
    <location>
        <begin position="24"/>
        <end position="400"/>
    </location>
</feature>
<dbReference type="Pfam" id="PF13947">
    <property type="entry name" value="GUB_WAK_bind"/>
    <property type="match status" value="1"/>
</dbReference>
<gene>
    <name evidence="14" type="ORF">SLEP1_g56304</name>
</gene>
<evidence type="ECO:0000256" key="8">
    <source>
        <dbReference type="ARBA" id="ARBA00022989"/>
    </source>
</evidence>
<keyword evidence="2" id="KW-0597">Phosphoprotein</keyword>
<evidence type="ECO:0000256" key="3">
    <source>
        <dbReference type="ARBA" id="ARBA00022692"/>
    </source>
</evidence>
<name>A0AAV5MJ75_9ROSI</name>
<keyword evidence="10" id="KW-1015">Disulfide bond</keyword>
<dbReference type="PROSITE" id="PS50011">
    <property type="entry name" value="PROTEIN_KINASE_DOM"/>
    <property type="match status" value="1"/>
</dbReference>
<keyword evidence="11" id="KW-0325">Glycoprotein</keyword>
<proteinExistence type="predicted"/>
<comment type="caution">
    <text evidence="14">The sequence shown here is derived from an EMBL/GenBank/DDBJ whole genome shotgun (WGS) entry which is preliminary data.</text>
</comment>
<reference evidence="14 15" key="1">
    <citation type="journal article" date="2021" name="Commun. Biol.">
        <title>The genome of Shorea leprosula (Dipterocarpaceae) highlights the ecological relevance of drought in aseasonal tropical rainforests.</title>
        <authorList>
            <person name="Ng K.K.S."/>
            <person name="Kobayashi M.J."/>
            <person name="Fawcett J.A."/>
            <person name="Hatakeyama M."/>
            <person name="Paape T."/>
            <person name="Ng C.H."/>
            <person name="Ang C.C."/>
            <person name="Tnah L.H."/>
            <person name="Lee C.T."/>
            <person name="Nishiyama T."/>
            <person name="Sese J."/>
            <person name="O'Brien M.J."/>
            <person name="Copetti D."/>
            <person name="Mohd Noor M.I."/>
            <person name="Ong R.C."/>
            <person name="Putra M."/>
            <person name="Sireger I.Z."/>
            <person name="Indrioko S."/>
            <person name="Kosugi Y."/>
            <person name="Izuno A."/>
            <person name="Isagi Y."/>
            <person name="Lee S.L."/>
            <person name="Shimizu K.K."/>
        </authorList>
    </citation>
    <scope>NUCLEOTIDE SEQUENCE [LARGE SCALE GENOMIC DNA]</scope>
    <source>
        <strain evidence="14">214</strain>
    </source>
</reference>
<keyword evidence="4 12" id="KW-0732">Signal</keyword>